<dbReference type="EMBL" id="RXII01000047">
    <property type="protein sequence ID" value="RZN62413.1"/>
    <property type="molecule type" value="Genomic_DNA"/>
</dbReference>
<organism evidence="5 7">
    <name type="scientific">Candidatus Methanodesulfokora washburnensis</name>
    <dbReference type="NCBI Taxonomy" id="2478471"/>
    <lineage>
        <taxon>Archaea</taxon>
        <taxon>Thermoproteota</taxon>
        <taxon>Candidatus Korarchaeia</taxon>
        <taxon>Candidatus Korarchaeia incertae sedis</taxon>
        <taxon>Candidatus Methanodesulfokora</taxon>
    </lineage>
</organism>
<sequence>MASIIGAGLVKVSNHWNMSIEDLAYEAAEQAMKDINSERIDAIIVANAFSGVANGQENLAAHIASSLGMARKPSFKVELEGASGGAALLAACSMLSRYERILIVGVEKLSDVTSLEDITSVVSSSINREHEGILGATIYSHHALMMREYMRRYKLEERDFGYFPIMMHENAVNVPHAQLRFKVSMEDYIESPYVSTPLKLMDVPSEADGAAAIVISRSDGPVKVSGIGFSGNEAVITHRIDQLDMENITAAFSSAMREAGIDTKDLDFVQIHDTSSVLAYLQIESLGLSDKGKAPKDTESGKFRRDGEIPINPEGGMKARGYPVGASGVYQLAESYMQLQGTADGYQVQGAKNCAVVSLGGLASSCVVAVLRR</sequence>
<dbReference type="CDD" id="cd00829">
    <property type="entry name" value="SCP-x_thiolase"/>
    <property type="match status" value="1"/>
</dbReference>
<evidence type="ECO:0000313" key="7">
    <source>
        <dbReference type="Proteomes" id="UP000277582"/>
    </source>
</evidence>
<dbReference type="SUPFAM" id="SSF53901">
    <property type="entry name" value="Thiolase-like"/>
    <property type="match status" value="1"/>
</dbReference>
<evidence type="ECO:0000259" key="3">
    <source>
        <dbReference type="Pfam" id="PF00108"/>
    </source>
</evidence>
<reference evidence="6 8" key="2">
    <citation type="journal article" date="2019" name="Nat. Microbiol.">
        <title>Wide diversity of methane and short-chain alkane metabolisms in uncultured archaea.</title>
        <authorList>
            <person name="Borrel G."/>
            <person name="Adam P.S."/>
            <person name="McKay L.J."/>
            <person name="Chen L.X."/>
            <person name="Sierra-Garcia I.N."/>
            <person name="Sieber C.M."/>
            <person name="Letourneur Q."/>
            <person name="Ghozlane A."/>
            <person name="Andersen G.L."/>
            <person name="Li W.J."/>
            <person name="Hallam S.J."/>
            <person name="Muyzer G."/>
            <person name="de Oliveira V.M."/>
            <person name="Inskeep W.P."/>
            <person name="Banfield J.F."/>
            <person name="Gribaldo S."/>
        </authorList>
    </citation>
    <scope>NUCLEOTIDE SEQUENCE [LARGE SCALE GENOMIC DNA]</scope>
    <source>
        <strain evidence="6">NM4</strain>
    </source>
</reference>
<dbReference type="Proteomes" id="UP000316217">
    <property type="component" value="Unassembled WGS sequence"/>
</dbReference>
<dbReference type="InterPro" id="IPR020616">
    <property type="entry name" value="Thiolase_N"/>
</dbReference>
<evidence type="ECO:0000313" key="8">
    <source>
        <dbReference type="Proteomes" id="UP000316217"/>
    </source>
</evidence>
<dbReference type="PANTHER" id="PTHR42870">
    <property type="entry name" value="ACETYL-COA C-ACETYLTRANSFERASE"/>
    <property type="match status" value="1"/>
</dbReference>
<evidence type="ECO:0000313" key="5">
    <source>
        <dbReference type="EMBL" id="RSN76215.1"/>
    </source>
</evidence>
<evidence type="ECO:0000256" key="1">
    <source>
        <dbReference type="ARBA" id="ARBA00023229"/>
    </source>
</evidence>
<feature type="compositionally biased region" description="Basic and acidic residues" evidence="2">
    <location>
        <begin position="290"/>
        <end position="308"/>
    </location>
</feature>
<dbReference type="InterPro" id="IPR002155">
    <property type="entry name" value="Thiolase"/>
</dbReference>
<dbReference type="InterPro" id="IPR055140">
    <property type="entry name" value="Thiolase_C_2"/>
</dbReference>
<gene>
    <name evidence="5" type="ORF">D6D85_04490</name>
    <name evidence="6" type="ORF">EF810_02820</name>
</gene>
<dbReference type="AlphaFoldDB" id="A0A429GQU2"/>
<feature type="domain" description="Thiolase N-terminal" evidence="3">
    <location>
        <begin position="15"/>
        <end position="178"/>
    </location>
</feature>
<name>A0A429GQU2_9CREN</name>
<protein>
    <submittedName>
        <fullName evidence="5">Thiolase family protein</fullName>
    </submittedName>
</protein>
<dbReference type="Pfam" id="PF22691">
    <property type="entry name" value="Thiolase_C_1"/>
    <property type="match status" value="1"/>
</dbReference>
<dbReference type="Gene3D" id="3.40.47.10">
    <property type="match status" value="1"/>
</dbReference>
<proteinExistence type="predicted"/>
<dbReference type="PIRSF" id="PIRSF000429">
    <property type="entry name" value="Ac-CoA_Ac_transf"/>
    <property type="match status" value="1"/>
</dbReference>
<dbReference type="OrthoDB" id="167534at2157"/>
<reference evidence="5 7" key="1">
    <citation type="submission" date="2018-10" db="EMBL/GenBank/DDBJ databases">
        <title>Co-occurring genomic capacity for anaerobic methane metabolism and dissimilatory sulfite reduction discovered in the Korarchaeota.</title>
        <authorList>
            <person name="Mckay L.J."/>
            <person name="Dlakic M."/>
            <person name="Fields M.W."/>
            <person name="Delmont T.O."/>
            <person name="Eren A.M."/>
            <person name="Jay Z.J."/>
            <person name="Klingelsmith K.B."/>
            <person name="Rusch D.B."/>
            <person name="Inskeep W.P."/>
        </authorList>
    </citation>
    <scope>NUCLEOTIDE SEQUENCE [LARGE SCALE GENOMIC DNA]</scope>
    <source>
        <strain evidence="5 7">MDKW</strain>
    </source>
</reference>
<dbReference type="InterPro" id="IPR016039">
    <property type="entry name" value="Thiolase-like"/>
</dbReference>
<accession>A0A429GQU2</accession>
<dbReference type="GO" id="GO:0008299">
    <property type="term" value="P:isoprenoid biosynthetic process"/>
    <property type="evidence" value="ECO:0007669"/>
    <property type="project" value="UniProtKB-KW"/>
</dbReference>
<feature type="region of interest" description="Disordered" evidence="2">
    <location>
        <begin position="290"/>
        <end position="316"/>
    </location>
</feature>
<dbReference type="RefSeq" id="WP_125670837.1">
    <property type="nucleotide sequence ID" value="NZ_RCOS01000062.1"/>
</dbReference>
<dbReference type="GO" id="GO:0016747">
    <property type="term" value="F:acyltransferase activity, transferring groups other than amino-acyl groups"/>
    <property type="evidence" value="ECO:0007669"/>
    <property type="project" value="InterPro"/>
</dbReference>
<dbReference type="Proteomes" id="UP000277582">
    <property type="component" value="Unassembled WGS sequence"/>
</dbReference>
<dbReference type="Pfam" id="PF00108">
    <property type="entry name" value="Thiolase_N"/>
    <property type="match status" value="1"/>
</dbReference>
<keyword evidence="7" id="KW-1185">Reference proteome</keyword>
<feature type="domain" description="Thiolase C-terminal" evidence="4">
    <location>
        <begin position="237"/>
        <end position="373"/>
    </location>
</feature>
<comment type="caution">
    <text evidence="5">The sequence shown here is derived from an EMBL/GenBank/DDBJ whole genome shotgun (WGS) entry which is preliminary data.</text>
</comment>
<dbReference type="EMBL" id="RCOS01000062">
    <property type="protein sequence ID" value="RSN76215.1"/>
    <property type="molecule type" value="Genomic_DNA"/>
</dbReference>
<evidence type="ECO:0000313" key="6">
    <source>
        <dbReference type="EMBL" id="RZN62413.1"/>
    </source>
</evidence>
<evidence type="ECO:0000259" key="4">
    <source>
        <dbReference type="Pfam" id="PF22691"/>
    </source>
</evidence>
<evidence type="ECO:0000256" key="2">
    <source>
        <dbReference type="SAM" id="MobiDB-lite"/>
    </source>
</evidence>
<dbReference type="PANTHER" id="PTHR42870:SF6">
    <property type="entry name" value="ACETYL-COA C-ACYLTRANSFERASE"/>
    <property type="match status" value="1"/>
</dbReference>
<keyword evidence="1" id="KW-0414">Isoprene biosynthesis</keyword>